<gene>
    <name evidence="3" type="ORF">Poly21_27030</name>
</gene>
<dbReference type="InterPro" id="IPR032616">
    <property type="entry name" value="DUF4886"/>
</dbReference>
<evidence type="ECO:0000259" key="2">
    <source>
        <dbReference type="Pfam" id="PF16227"/>
    </source>
</evidence>
<accession>A0A5C6BW95</accession>
<evidence type="ECO:0000313" key="3">
    <source>
        <dbReference type="EMBL" id="TWU15506.1"/>
    </source>
</evidence>
<dbReference type="EMBL" id="SJPU01000002">
    <property type="protein sequence ID" value="TWU15506.1"/>
    <property type="molecule type" value="Genomic_DNA"/>
</dbReference>
<organism evidence="3 4">
    <name type="scientific">Allorhodopirellula heiligendammensis</name>
    <dbReference type="NCBI Taxonomy" id="2714739"/>
    <lineage>
        <taxon>Bacteria</taxon>
        <taxon>Pseudomonadati</taxon>
        <taxon>Planctomycetota</taxon>
        <taxon>Planctomycetia</taxon>
        <taxon>Pirellulales</taxon>
        <taxon>Pirellulaceae</taxon>
        <taxon>Allorhodopirellula</taxon>
    </lineage>
</organism>
<evidence type="ECO:0000256" key="1">
    <source>
        <dbReference type="SAM" id="SignalP"/>
    </source>
</evidence>
<dbReference type="InterPro" id="IPR036514">
    <property type="entry name" value="SGNH_hydro_sf"/>
</dbReference>
<proteinExistence type="predicted"/>
<dbReference type="AlphaFoldDB" id="A0A5C6BW95"/>
<dbReference type="SUPFAM" id="SSF52266">
    <property type="entry name" value="SGNH hydrolase"/>
    <property type="match status" value="1"/>
</dbReference>
<dbReference type="GO" id="GO:0016788">
    <property type="term" value="F:hydrolase activity, acting on ester bonds"/>
    <property type="evidence" value="ECO:0007669"/>
    <property type="project" value="UniProtKB-ARBA"/>
</dbReference>
<feature type="chain" id="PRO_5022933455" description="DUF4886 domain-containing protein" evidence="1">
    <location>
        <begin position="25"/>
        <end position="325"/>
    </location>
</feature>
<feature type="domain" description="DUF4886" evidence="2">
    <location>
        <begin position="39"/>
        <end position="191"/>
    </location>
</feature>
<name>A0A5C6BW95_9BACT</name>
<dbReference type="Gene3D" id="3.40.50.1110">
    <property type="entry name" value="SGNH hydrolase"/>
    <property type="match status" value="1"/>
</dbReference>
<evidence type="ECO:0000313" key="4">
    <source>
        <dbReference type="Proteomes" id="UP000319908"/>
    </source>
</evidence>
<comment type="caution">
    <text evidence="3">The sequence shown here is derived from an EMBL/GenBank/DDBJ whole genome shotgun (WGS) entry which is preliminary data.</text>
</comment>
<dbReference type="Proteomes" id="UP000319908">
    <property type="component" value="Unassembled WGS sequence"/>
</dbReference>
<dbReference type="RefSeq" id="WP_146407371.1">
    <property type="nucleotide sequence ID" value="NZ_SJPU01000002.1"/>
</dbReference>
<feature type="signal peptide" evidence="1">
    <location>
        <begin position="1"/>
        <end position="24"/>
    </location>
</feature>
<keyword evidence="4" id="KW-1185">Reference proteome</keyword>
<sequence>MLRSLLLLILLSHCVFALVPSAIAATPVVQPREPQKHIRILTVGNSFTHNATRYLDEIIEASGHQLTHKMLSIGGSSLEQHATKAMAFEQDPVDKSARYASGESLQEALRSEPWDFVTIQQVSIKSHDVQSYRPHAQQLAEIIRREAPQAKLLVHQTWAYRVDDPRFSKRKPVAGEPASQQAMYEGLSEAYHTITAELSARRIPVGDAFWMADNDTKIGYCVSPEFDAGNYEPPQLPEQQHSLHVGYRWSDRNGRPQLGMDGHHANVAGEYLGACVWFECLYGESPVGNSFVPKKLDAEFAAQLQAIAHQAAQQGGDVATAQPNE</sequence>
<reference evidence="3 4" key="1">
    <citation type="journal article" date="2020" name="Antonie Van Leeuwenhoek">
        <title>Rhodopirellula heiligendammensis sp. nov., Rhodopirellula pilleata sp. nov., and Rhodopirellula solitaria sp. nov. isolated from natural or artificial marine surfaces in Northern Germany and California, USA, and emended description of the genus Rhodopirellula.</title>
        <authorList>
            <person name="Kallscheuer N."/>
            <person name="Wiegand S."/>
            <person name="Jogler M."/>
            <person name="Boedeker C."/>
            <person name="Peeters S.H."/>
            <person name="Rast P."/>
            <person name="Heuer A."/>
            <person name="Jetten M.S.M."/>
            <person name="Rohde M."/>
            <person name="Jogler C."/>
        </authorList>
    </citation>
    <scope>NUCLEOTIDE SEQUENCE [LARGE SCALE GENOMIC DNA]</scope>
    <source>
        <strain evidence="3 4">Poly21</strain>
    </source>
</reference>
<keyword evidence="1" id="KW-0732">Signal</keyword>
<dbReference type="OrthoDB" id="265974at2"/>
<protein>
    <recommendedName>
        <fullName evidence="2">DUF4886 domain-containing protein</fullName>
    </recommendedName>
</protein>
<dbReference type="Pfam" id="PF16227">
    <property type="entry name" value="DUF4886"/>
    <property type="match status" value="1"/>
</dbReference>